<dbReference type="AlphaFoldDB" id="A0A2N9JE79"/>
<dbReference type="SUPFAM" id="SSF110296">
    <property type="entry name" value="Oligoxyloglucan reducing end-specific cellobiohydrolase"/>
    <property type="match status" value="1"/>
</dbReference>
<keyword evidence="2" id="KW-1185">Reference proteome</keyword>
<sequence>MVRAPTVLPLLLTPVSPFSRPVPSADLPAASVVVLLSRKARLMFSRLRSSPRRALAALAAAVAAVTVLAGCGASSAPSSSAQTPVEFGHIHAVVPEADATILVGTHTGLYRVDAEGSVEGPLGGYDFDLMGLTVTDGMLIASGHPGLDTPSELGSPNLGIIRSEDGGRSWEPVAFTGEEDFHILTAGPDGQVYGIGSSSPAVQISGDSGSTWTAGSEVTAADLAVTADGVIYAATQSGLFASQDDAATFGLVADAPTLYLLDAAGDELVGIDTDGQLWRRSGQAAWTPIGTAQGTVAALGLAPSGVVYVVDDRGIVALDGDQATTILPAL</sequence>
<proteinExistence type="predicted"/>
<reference evidence="1 2" key="1">
    <citation type="submission" date="2018-02" db="EMBL/GenBank/DDBJ databases">
        <authorList>
            <person name="Cohen D.B."/>
            <person name="Kent A.D."/>
        </authorList>
    </citation>
    <scope>NUCLEOTIDE SEQUENCE [LARGE SCALE GENOMIC DNA]</scope>
    <source>
        <strain evidence="1">1</strain>
    </source>
</reference>
<dbReference type="Gene3D" id="2.130.10.10">
    <property type="entry name" value="YVTN repeat-like/Quinoprotein amine dehydrogenase"/>
    <property type="match status" value="1"/>
</dbReference>
<evidence type="ECO:0008006" key="3">
    <source>
        <dbReference type="Google" id="ProtNLM"/>
    </source>
</evidence>
<dbReference type="InterPro" id="IPR054817">
    <property type="entry name" value="Glycosyl_F510_1955-like"/>
</dbReference>
<evidence type="ECO:0000313" key="1">
    <source>
        <dbReference type="EMBL" id="SPD86427.1"/>
    </source>
</evidence>
<organism evidence="1 2">
    <name type="scientific">Micropruina glycogenica</name>
    <dbReference type="NCBI Taxonomy" id="75385"/>
    <lineage>
        <taxon>Bacteria</taxon>
        <taxon>Bacillati</taxon>
        <taxon>Actinomycetota</taxon>
        <taxon>Actinomycetes</taxon>
        <taxon>Propionibacteriales</taxon>
        <taxon>Nocardioidaceae</taxon>
        <taxon>Micropruina</taxon>
    </lineage>
</organism>
<evidence type="ECO:0000313" key="2">
    <source>
        <dbReference type="Proteomes" id="UP000238164"/>
    </source>
</evidence>
<dbReference type="InterPro" id="IPR015943">
    <property type="entry name" value="WD40/YVTN_repeat-like_dom_sf"/>
</dbReference>
<protein>
    <recommendedName>
        <fullName evidence="3">Exo-alpha-sialidase</fullName>
    </recommendedName>
</protein>
<accession>A0A2N9JE79</accession>
<dbReference type="EMBL" id="LT985188">
    <property type="protein sequence ID" value="SPD86427.1"/>
    <property type="molecule type" value="Genomic_DNA"/>
</dbReference>
<dbReference type="KEGG" id="mgg:MPLG2_1391"/>
<dbReference type="RefSeq" id="WP_199916493.1">
    <property type="nucleotide sequence ID" value="NZ_BAAAGO010000013.1"/>
</dbReference>
<dbReference type="NCBIfam" id="NF045728">
    <property type="entry name" value="glycosyl_F510_1955"/>
    <property type="match status" value="1"/>
</dbReference>
<name>A0A2N9JE79_9ACTN</name>
<gene>
    <name evidence="1" type="ORF">MPLG2_1391</name>
</gene>
<dbReference type="Proteomes" id="UP000238164">
    <property type="component" value="Chromosome 1"/>
</dbReference>